<comment type="caution">
    <text evidence="12">The sequence shown here is derived from an EMBL/GenBank/DDBJ whole genome shotgun (WGS) entry which is preliminary data.</text>
</comment>
<dbReference type="Gene3D" id="1.10.357.50">
    <property type="match status" value="1"/>
</dbReference>
<evidence type="ECO:0000256" key="1">
    <source>
        <dbReference type="ARBA" id="ARBA00004172"/>
    </source>
</evidence>
<dbReference type="EMBL" id="JAODUO010001712">
    <property type="protein sequence ID" value="KAK2159500.1"/>
    <property type="molecule type" value="Genomic_DNA"/>
</dbReference>
<dbReference type="InterPro" id="IPR035892">
    <property type="entry name" value="C2_domain_sf"/>
</dbReference>
<evidence type="ECO:0000256" key="4">
    <source>
        <dbReference type="ARBA" id="ARBA00005823"/>
    </source>
</evidence>
<evidence type="ECO:0000256" key="5">
    <source>
        <dbReference type="ARBA" id="ARBA00022483"/>
    </source>
</evidence>
<evidence type="ECO:0000256" key="6">
    <source>
        <dbReference type="ARBA" id="ARBA00022490"/>
    </source>
</evidence>
<dbReference type="InterPro" id="IPR000008">
    <property type="entry name" value="C2_dom"/>
</dbReference>
<dbReference type="GO" id="GO:0099503">
    <property type="term" value="C:secretory vesicle"/>
    <property type="evidence" value="ECO:0007669"/>
    <property type="project" value="TreeGrafter"/>
</dbReference>
<protein>
    <submittedName>
        <fullName evidence="12">Uncharacterized protein</fullName>
    </submittedName>
</protein>
<gene>
    <name evidence="12" type="ORF">NP493_1714g00012</name>
</gene>
<dbReference type="GO" id="GO:0006887">
    <property type="term" value="P:exocytosis"/>
    <property type="evidence" value="ECO:0007669"/>
    <property type="project" value="UniProtKB-KW"/>
</dbReference>
<name>A0AAD9JVL9_RIDPI</name>
<proteinExistence type="inferred from homology"/>
<feature type="domain" description="MHD2" evidence="11">
    <location>
        <begin position="1033"/>
        <end position="1143"/>
    </location>
</feature>
<accession>A0AAD9JVL9</accession>
<feature type="domain" description="C2" evidence="9">
    <location>
        <begin position="1143"/>
        <end position="1272"/>
    </location>
</feature>
<evidence type="ECO:0000313" key="13">
    <source>
        <dbReference type="Proteomes" id="UP001209878"/>
    </source>
</evidence>
<dbReference type="Pfam" id="PF06292">
    <property type="entry name" value="MUN"/>
    <property type="match status" value="1"/>
</dbReference>
<dbReference type="InterPro" id="IPR052095">
    <property type="entry name" value="UNC-13_domain"/>
</dbReference>
<dbReference type="PROSITE" id="PS50004">
    <property type="entry name" value="C2"/>
    <property type="match status" value="2"/>
</dbReference>
<evidence type="ECO:0000256" key="8">
    <source>
        <dbReference type="SAM" id="MobiDB-lite"/>
    </source>
</evidence>
<keyword evidence="7" id="KW-0967">Endosome</keyword>
<keyword evidence="13" id="KW-1185">Reference proteome</keyword>
<dbReference type="SUPFAM" id="SSF49562">
    <property type="entry name" value="C2 domain (Calcium/lipid-binding domain, CaLB)"/>
    <property type="match status" value="2"/>
</dbReference>
<evidence type="ECO:0000256" key="2">
    <source>
        <dbReference type="ARBA" id="ARBA00004496"/>
    </source>
</evidence>
<evidence type="ECO:0000259" key="10">
    <source>
        <dbReference type="PROSITE" id="PS51258"/>
    </source>
</evidence>
<keyword evidence="6" id="KW-0963">Cytoplasm</keyword>
<feature type="region of interest" description="Disordered" evidence="8">
    <location>
        <begin position="63"/>
        <end position="83"/>
    </location>
</feature>
<sequence length="1344" mass="151994">MLLQVFGFGTEKRHSISSELQLLKPSNIVVSVQLVEARNLKPNCITDSRDPYCILGVVFAKSPRPSPHSSPNLRMSRKSTYQEDVRKSQTIKGTVCPKWQEEFEFDVHEYYNQALHVIIWDDTAASNPSHEKGGTSEKTSGIKSLFRNLRSSIDQGRGNDDIIGQCRVPLKAIPAGGCDQWFDLYEDRKQKVKCQGQLRLRLQLSIKQDVDQLDSAESDQCSMEDYYHIVRKLYIHALKALSQQAQLQKQRRSLDTVSDTSVESIPQRCKSCDASLRVSRHFSDTCQLSPPKSLTQCRHSDIQLMTSLDESVPLDRCSVASEPMSLNIQLSDSSPRLSVKSKSTGSILSSRLTPPLFNDALDDDTVTRPCSTSTPVPHHFSMTHLNVCRHHQRSSSAVELGEQLHHDSTASLHHQCSAPADASMQHCDVSLVLVPASPDISGCDQVEPPVLQCLPPQSQRILRQFSVQNHFPKVTQVLMDGTMALARMSSQVLANPDNMAVFWSGRKQLELQKTLQLYVYLQIHQPMAGRKRECEFRPLVNVASACYSPLHFGFRQVFFTRELIVIMELVTTTTCDCDVSDSLLREKVTMLEAELSLLQPVSICDSGSSDRGLLTSTELSLFSYTATTYVTCMVDRMRTKPRQVPALFPPNLLNTEALEKSLGILSRLLNLRVWACNKHALQQVSAFLTDILQNDVRSWVQSKLDTLHSNVRDSVIPETKMASTILYDATMTLTPIHSVAQFFDGFDIDYFRLSSLTMESKLATRAQDLTHAMDAYQLRYHKFLMNIRESSKVSLQFYLALQDFLQVIKTNINPRELFKVSLANYQSWFKTTVIFWLQTFRDVCITRMEKALEIEKDVVQVTCLVKYSNSSVDVLSCFSKIITEWMQINFADPDIALLGITKITDTICDGAVHYADKIEMILEKNGFYDFIDNQKFDVTEQLCISLNNIEHVRQFLDELPQLLDWTAVTQQMTFKHESEEIGQKAVTTLEHLVDGANEDMLMKSRQLLRQIADKMSVDLQTYFVALMKGKPGTTAIDPLLDYLDTNLGMFYERLEASLFPLILEHIWGATIEVFHEMLLVGQLQMIEAYFSNENEGTSSSCWAGSALYGQLLEKLRLNGLSSEKLMLLYYKDLAESPQTPREFYGHMGVKIGFIPKRADLVSLHIKVQYASHLPTMKDGGRNDMFVTVSLGPNTLFPFNRPMRTRVVYATSNPVFNEIFHFESIPRSLLSTEGTVVVFSVWQHRTLLPHDFIGEVILSLGDATEIGRLQTIDDTCGFMMSLKRPLEQQDGPFCVLCERCQHDKVANALVKHRQATTGGGRALCAPMHFLSSMCGNIQNVKHMFS</sequence>
<evidence type="ECO:0000259" key="9">
    <source>
        <dbReference type="PROSITE" id="PS50004"/>
    </source>
</evidence>
<reference evidence="12" key="1">
    <citation type="journal article" date="2023" name="Mol. Biol. Evol.">
        <title>Third-Generation Sequencing Reveals the Adaptive Role of the Epigenome in Three Deep-Sea Polychaetes.</title>
        <authorList>
            <person name="Perez M."/>
            <person name="Aroh O."/>
            <person name="Sun Y."/>
            <person name="Lan Y."/>
            <person name="Juniper S.K."/>
            <person name="Young C.R."/>
            <person name="Angers B."/>
            <person name="Qian P.Y."/>
        </authorList>
    </citation>
    <scope>NUCLEOTIDE SEQUENCE</scope>
    <source>
        <strain evidence="12">R07B-5</strain>
    </source>
</reference>
<dbReference type="InterPro" id="IPR010439">
    <property type="entry name" value="MUN_dom"/>
</dbReference>
<dbReference type="InterPro" id="IPR014772">
    <property type="entry name" value="Munc13_dom-2"/>
</dbReference>
<evidence type="ECO:0000313" key="12">
    <source>
        <dbReference type="EMBL" id="KAK2159500.1"/>
    </source>
</evidence>
<dbReference type="Gene3D" id="2.60.40.150">
    <property type="entry name" value="C2 domain"/>
    <property type="match status" value="2"/>
</dbReference>
<evidence type="ECO:0000256" key="3">
    <source>
        <dbReference type="ARBA" id="ARBA00004603"/>
    </source>
</evidence>
<dbReference type="GO" id="GO:0005770">
    <property type="term" value="C:late endosome"/>
    <property type="evidence" value="ECO:0007669"/>
    <property type="project" value="UniProtKB-SubCell"/>
</dbReference>
<dbReference type="Proteomes" id="UP001209878">
    <property type="component" value="Unassembled WGS sequence"/>
</dbReference>
<feature type="domain" description="C2" evidence="9">
    <location>
        <begin position="10"/>
        <end position="182"/>
    </location>
</feature>
<evidence type="ECO:0000259" key="11">
    <source>
        <dbReference type="PROSITE" id="PS51259"/>
    </source>
</evidence>
<feature type="domain" description="MHD1" evidence="10">
    <location>
        <begin position="795"/>
        <end position="918"/>
    </location>
</feature>
<keyword evidence="5" id="KW-0268">Exocytosis</keyword>
<dbReference type="InterPro" id="IPR014770">
    <property type="entry name" value="Munc13_1"/>
</dbReference>
<dbReference type="PANTHER" id="PTHR45999">
    <property type="entry name" value="UNC-13-4A, ISOFORM B"/>
    <property type="match status" value="1"/>
</dbReference>
<dbReference type="Pfam" id="PF00168">
    <property type="entry name" value="C2"/>
    <property type="match status" value="2"/>
</dbReference>
<dbReference type="PROSITE" id="PS51258">
    <property type="entry name" value="MHD1"/>
    <property type="match status" value="1"/>
</dbReference>
<dbReference type="PROSITE" id="PS51259">
    <property type="entry name" value="MHD2"/>
    <property type="match status" value="1"/>
</dbReference>
<dbReference type="PANTHER" id="PTHR45999:SF4">
    <property type="entry name" value="UNC-13-4A, ISOFORM B"/>
    <property type="match status" value="1"/>
</dbReference>
<comment type="similarity">
    <text evidence="4">Belongs to the unc-13 family.</text>
</comment>
<dbReference type="GO" id="GO:0055037">
    <property type="term" value="C:recycling endosome"/>
    <property type="evidence" value="ECO:0007669"/>
    <property type="project" value="UniProtKB-SubCell"/>
</dbReference>
<dbReference type="SMART" id="SM00239">
    <property type="entry name" value="C2"/>
    <property type="match status" value="2"/>
</dbReference>
<organism evidence="12 13">
    <name type="scientific">Ridgeia piscesae</name>
    <name type="common">Tubeworm</name>
    <dbReference type="NCBI Taxonomy" id="27915"/>
    <lineage>
        <taxon>Eukaryota</taxon>
        <taxon>Metazoa</taxon>
        <taxon>Spiralia</taxon>
        <taxon>Lophotrochozoa</taxon>
        <taxon>Annelida</taxon>
        <taxon>Polychaeta</taxon>
        <taxon>Sedentaria</taxon>
        <taxon>Canalipalpata</taxon>
        <taxon>Sabellida</taxon>
        <taxon>Siboglinidae</taxon>
        <taxon>Ridgeia</taxon>
    </lineage>
</organism>
<evidence type="ECO:0000256" key="7">
    <source>
        <dbReference type="ARBA" id="ARBA00022753"/>
    </source>
</evidence>
<comment type="subcellular location">
    <subcellularLocation>
        <location evidence="2">Cytoplasm</location>
    </subcellularLocation>
    <subcellularLocation>
        <location evidence="3">Late endosome</location>
    </subcellularLocation>
    <subcellularLocation>
        <location evidence="1">Recycling endosome</location>
    </subcellularLocation>
</comment>